<evidence type="ECO:0000313" key="3">
    <source>
        <dbReference type="EMBL" id="KTQ92660.1"/>
    </source>
</evidence>
<comment type="caution">
    <text evidence="3">The sequence shown here is derived from an EMBL/GenBank/DDBJ whole genome shotgun (WGS) entry which is preliminary data.</text>
</comment>
<reference evidence="3 4" key="1">
    <citation type="journal article" date="2016" name="Front. Microbiol.">
        <title>Genomic Resource of Rice Seed Associated Bacteria.</title>
        <authorList>
            <person name="Midha S."/>
            <person name="Bansal K."/>
            <person name="Sharma S."/>
            <person name="Kumar N."/>
            <person name="Patil P.P."/>
            <person name="Chaudhry V."/>
            <person name="Patil P.B."/>
        </authorList>
    </citation>
    <scope>NUCLEOTIDE SEQUENCE [LARGE SCALE GENOMIC DNA]</scope>
    <source>
        <strain evidence="3 4">NS226</strain>
    </source>
</reference>
<dbReference type="EMBL" id="LDPZ01000031">
    <property type="protein sequence ID" value="KTQ92660.1"/>
    <property type="molecule type" value="Genomic_DNA"/>
</dbReference>
<organism evidence="3 4">
    <name type="scientific">Aureimonas ureilytica</name>
    <dbReference type="NCBI Taxonomy" id="401562"/>
    <lineage>
        <taxon>Bacteria</taxon>
        <taxon>Pseudomonadati</taxon>
        <taxon>Pseudomonadota</taxon>
        <taxon>Alphaproteobacteria</taxon>
        <taxon>Hyphomicrobiales</taxon>
        <taxon>Aurantimonadaceae</taxon>
        <taxon>Aureimonas</taxon>
    </lineage>
</organism>
<evidence type="ECO:0000256" key="1">
    <source>
        <dbReference type="SAM" id="MobiDB-lite"/>
    </source>
</evidence>
<keyword evidence="2" id="KW-0812">Transmembrane</keyword>
<dbReference type="RefSeq" id="WP_153005447.1">
    <property type="nucleotide sequence ID" value="NZ_LDPZ01000031.1"/>
</dbReference>
<dbReference type="AlphaFoldDB" id="A0A175R7Z8"/>
<dbReference type="Proteomes" id="UP000078272">
    <property type="component" value="Unassembled WGS sequence"/>
</dbReference>
<proteinExistence type="predicted"/>
<feature type="transmembrane region" description="Helical" evidence="2">
    <location>
        <begin position="62"/>
        <end position="89"/>
    </location>
</feature>
<sequence>MTMAHPEIRHSYSEPSVSPTPATMVGLASGLTEARAMLAAQMWEIDFLRDETHAIRQRLNRAYVLALAAGALTGAVSAGLLSLCFGGVAS</sequence>
<feature type="region of interest" description="Disordered" evidence="1">
    <location>
        <begin position="1"/>
        <end position="21"/>
    </location>
</feature>
<accession>A0A175R7Z8</accession>
<keyword evidence="2" id="KW-0472">Membrane</keyword>
<name>A0A175R7Z8_9HYPH</name>
<protein>
    <submittedName>
        <fullName evidence="3">Uncharacterized protein</fullName>
    </submittedName>
</protein>
<dbReference type="PATRIC" id="fig|401562.3.peg.2772"/>
<keyword evidence="2" id="KW-1133">Transmembrane helix</keyword>
<gene>
    <name evidence="3" type="ORF">NS226_15325</name>
</gene>
<evidence type="ECO:0000313" key="4">
    <source>
        <dbReference type="Proteomes" id="UP000078272"/>
    </source>
</evidence>
<evidence type="ECO:0000256" key="2">
    <source>
        <dbReference type="SAM" id="Phobius"/>
    </source>
</evidence>
<feature type="compositionally biased region" description="Basic and acidic residues" evidence="1">
    <location>
        <begin position="1"/>
        <end position="12"/>
    </location>
</feature>